<name>A0A928ZTZ7_LEPEC</name>
<dbReference type="RefSeq" id="WP_193993391.1">
    <property type="nucleotide sequence ID" value="NZ_JADEXP010000095.1"/>
</dbReference>
<organism evidence="1 2">
    <name type="scientific">Leptolyngbya cf. ectocarpi LEGE 11479</name>
    <dbReference type="NCBI Taxonomy" id="1828722"/>
    <lineage>
        <taxon>Bacteria</taxon>
        <taxon>Bacillati</taxon>
        <taxon>Cyanobacteriota</taxon>
        <taxon>Cyanophyceae</taxon>
        <taxon>Leptolyngbyales</taxon>
        <taxon>Leptolyngbyaceae</taxon>
        <taxon>Leptolyngbya group</taxon>
        <taxon>Leptolyngbya</taxon>
    </lineage>
</organism>
<comment type="caution">
    <text evidence="1">The sequence shown here is derived from an EMBL/GenBank/DDBJ whole genome shotgun (WGS) entry which is preliminary data.</text>
</comment>
<evidence type="ECO:0000313" key="1">
    <source>
        <dbReference type="EMBL" id="MBE9067426.1"/>
    </source>
</evidence>
<keyword evidence="2" id="KW-1185">Reference proteome</keyword>
<proteinExistence type="predicted"/>
<sequence>MANRLNIHDTNTLGENGPALVLNFLTEHITVRELIRSRVYQEVKDFNTQQPEFFKGLVQPTETEHTLNGYKLRKPRKINWEIQFEKAITAFQSNGFIILVNDEQVTELEEEIIIAPDTAVTFMKLVPLVGG</sequence>
<dbReference type="Proteomes" id="UP000615026">
    <property type="component" value="Unassembled WGS sequence"/>
</dbReference>
<gene>
    <name evidence="1" type="ORF">IQ260_12240</name>
</gene>
<dbReference type="AlphaFoldDB" id="A0A928ZTZ7"/>
<dbReference type="EMBL" id="JADEXP010000095">
    <property type="protein sequence ID" value="MBE9067426.1"/>
    <property type="molecule type" value="Genomic_DNA"/>
</dbReference>
<reference evidence="1" key="1">
    <citation type="submission" date="2020-10" db="EMBL/GenBank/DDBJ databases">
        <authorList>
            <person name="Castelo-Branco R."/>
            <person name="Eusebio N."/>
            <person name="Adriana R."/>
            <person name="Vieira A."/>
            <person name="Brugerolle De Fraissinette N."/>
            <person name="Rezende De Castro R."/>
            <person name="Schneider M.P."/>
            <person name="Vasconcelos V."/>
            <person name="Leao P.N."/>
        </authorList>
    </citation>
    <scope>NUCLEOTIDE SEQUENCE</scope>
    <source>
        <strain evidence="1">LEGE 11479</strain>
    </source>
</reference>
<evidence type="ECO:0000313" key="2">
    <source>
        <dbReference type="Proteomes" id="UP000615026"/>
    </source>
</evidence>
<accession>A0A928ZTZ7</accession>
<protein>
    <submittedName>
        <fullName evidence="1">Uncharacterized protein</fullName>
    </submittedName>
</protein>